<feature type="transmembrane region" description="Helical" evidence="1">
    <location>
        <begin position="12"/>
        <end position="34"/>
    </location>
</feature>
<comment type="caution">
    <text evidence="2">The sequence shown here is derived from an EMBL/GenBank/DDBJ whole genome shotgun (WGS) entry which is preliminary data.</text>
</comment>
<evidence type="ECO:0008006" key="4">
    <source>
        <dbReference type="Google" id="ProtNLM"/>
    </source>
</evidence>
<reference evidence="3" key="1">
    <citation type="submission" date="2016-12" db="EMBL/GenBank/DDBJ databases">
        <title>Draft Genome Sequences od Carboxydothermus pertinax and islandicus, Hydrogenogenic Carboxydotrophic Bacteria.</title>
        <authorList>
            <person name="Fukuyama Y."/>
            <person name="Ohmae K."/>
            <person name="Yoneda Y."/>
            <person name="Yoshida T."/>
            <person name="Sako Y."/>
        </authorList>
    </citation>
    <scope>NUCLEOTIDE SEQUENCE [LARGE SCALE GENOMIC DNA]</scope>
    <source>
        <strain evidence="3">Ug1</strain>
    </source>
</reference>
<evidence type="ECO:0000313" key="2">
    <source>
        <dbReference type="EMBL" id="GAV23174.1"/>
    </source>
</evidence>
<gene>
    <name evidence="2" type="ORF">cpu_16840</name>
</gene>
<evidence type="ECO:0000313" key="3">
    <source>
        <dbReference type="Proteomes" id="UP000187485"/>
    </source>
</evidence>
<sequence length="369" mass="40433">MMEVWKMLKMNLGSLVMMFLILTGIIGLLLVLKTNLSLGFKTASVHTTKPVLKIISAILLGLMAWVVPYLPIKLLLVLLAILLIGLGLPRSRISFIILSSIVVVFSFFTNPNFIGQAAIWPVWLSDFGSWKSYTNSFDSAQMKNFDIEKYLSKARVNPDKRVPLTAKTVEIDTDCGVEISLVEGDEIEYSAELKLSQKGDKTVVTGGQKGDVTYVIRLGKDNLKNLKISAAGVKLKGEGNFEEVFIDCAGAYLSSDLNVKNLNINAAGLMLNGNFAGDNLEVDGMGMELRGTYRFNYMKIDGMGAEVNMKVALKELTVDSLAINGRIEITAKPNDEAKIKLNSLAGNITLKNLDGVVLEHSGFTKINRE</sequence>
<organism evidence="2 3">
    <name type="scientific">Carboxydothermus pertinax</name>
    <dbReference type="NCBI Taxonomy" id="870242"/>
    <lineage>
        <taxon>Bacteria</taxon>
        <taxon>Bacillati</taxon>
        <taxon>Bacillota</taxon>
        <taxon>Clostridia</taxon>
        <taxon>Thermoanaerobacterales</taxon>
        <taxon>Thermoanaerobacteraceae</taxon>
        <taxon>Carboxydothermus</taxon>
    </lineage>
</organism>
<evidence type="ECO:0000256" key="1">
    <source>
        <dbReference type="SAM" id="Phobius"/>
    </source>
</evidence>
<keyword evidence="1" id="KW-0812">Transmembrane</keyword>
<feature type="transmembrane region" description="Helical" evidence="1">
    <location>
        <begin position="54"/>
        <end position="86"/>
    </location>
</feature>
<proteinExistence type="predicted"/>
<feature type="transmembrane region" description="Helical" evidence="1">
    <location>
        <begin position="93"/>
        <end position="109"/>
    </location>
</feature>
<dbReference type="Proteomes" id="UP000187485">
    <property type="component" value="Unassembled WGS sequence"/>
</dbReference>
<keyword evidence="1" id="KW-1133">Transmembrane helix</keyword>
<dbReference type="STRING" id="870242.cpu_16840"/>
<accession>A0A1L8CWC6</accession>
<protein>
    <recommendedName>
        <fullName evidence="4">Adhesin domain-containing protein</fullName>
    </recommendedName>
</protein>
<name>A0A1L8CWC6_9THEO</name>
<dbReference type="EMBL" id="BDJK01000033">
    <property type="protein sequence ID" value="GAV23174.1"/>
    <property type="molecule type" value="Genomic_DNA"/>
</dbReference>
<keyword evidence="1" id="KW-0472">Membrane</keyword>
<keyword evidence="3" id="KW-1185">Reference proteome</keyword>
<dbReference type="AlphaFoldDB" id="A0A1L8CWC6"/>